<dbReference type="PROSITE" id="PS01121">
    <property type="entry name" value="CASPASE_HIS"/>
    <property type="match status" value="1"/>
</dbReference>
<evidence type="ECO:0000256" key="6">
    <source>
        <dbReference type="SAM" id="Coils"/>
    </source>
</evidence>
<feature type="domain" description="SUN" evidence="9">
    <location>
        <begin position="393"/>
        <end position="535"/>
    </location>
</feature>
<feature type="region of interest" description="Disordered" evidence="7">
    <location>
        <begin position="1"/>
        <end position="58"/>
    </location>
</feature>
<evidence type="ECO:0000256" key="7">
    <source>
        <dbReference type="SAM" id="MobiDB-lite"/>
    </source>
</evidence>
<evidence type="ECO:0000256" key="5">
    <source>
        <dbReference type="ARBA" id="ARBA00023145"/>
    </source>
</evidence>
<dbReference type="AlphaFoldDB" id="A0AAV2MMC4"/>
<dbReference type="InterPro" id="IPR012919">
    <property type="entry name" value="SUN_dom"/>
</dbReference>
<keyword evidence="4" id="KW-0788">Thiol protease</keyword>
<dbReference type="Pfam" id="PF00656">
    <property type="entry name" value="Peptidase_C14"/>
    <property type="match status" value="1"/>
</dbReference>
<dbReference type="PROSITE" id="PS51469">
    <property type="entry name" value="SUN"/>
    <property type="match status" value="1"/>
</dbReference>
<accession>A0AAV2MMC4</accession>
<dbReference type="InterPro" id="IPR011600">
    <property type="entry name" value="Pept_C14_caspase"/>
</dbReference>
<evidence type="ECO:0000256" key="2">
    <source>
        <dbReference type="ARBA" id="ARBA00022670"/>
    </source>
</evidence>
<gene>
    <name evidence="10" type="ORF">KC01_LOCUS40342</name>
</gene>
<organism evidence="10 11">
    <name type="scientific">Knipowitschia caucasica</name>
    <name type="common">Caucasian dwarf goby</name>
    <name type="synonym">Pomatoschistus caucasicus</name>
    <dbReference type="NCBI Taxonomy" id="637954"/>
    <lineage>
        <taxon>Eukaryota</taxon>
        <taxon>Metazoa</taxon>
        <taxon>Chordata</taxon>
        <taxon>Craniata</taxon>
        <taxon>Vertebrata</taxon>
        <taxon>Euteleostomi</taxon>
        <taxon>Actinopterygii</taxon>
        <taxon>Neopterygii</taxon>
        <taxon>Teleostei</taxon>
        <taxon>Neoteleostei</taxon>
        <taxon>Acanthomorphata</taxon>
        <taxon>Gobiaria</taxon>
        <taxon>Gobiiformes</taxon>
        <taxon>Gobioidei</taxon>
        <taxon>Gobiidae</taxon>
        <taxon>Gobiinae</taxon>
        <taxon>Knipowitschia</taxon>
    </lineage>
</organism>
<sequence length="535" mass="59378">MAEEGPTPGDTVDAWQFSKKNPPSSESAGGDEGLDPETSTDSSSEQSPKVKVQSEQDPYKYRTDFSSVGICLLINNKNFHRSTGMSARNGTDKDAAAVMKTFVNLGYKMIVSTDLSVKEMKEKLHSVSQEDHSKHASFVCVILSHGEEGVIFGTDGFEKLDVLTRFFKGDKCKSLVGKPKLFFIQACRGSEFDAGIEADAVDSSDSSTDRIPVEADFLYAYSTAPVQVQGVKVCSVGSFLTGRGKDIRNTFYKGLYRDFKDMARRSPRLVDSGYYDMDGNPRISYSDTSRRSSNSFTNMRRHSYQLEARKAANVIHVSAPAVQPRSRFSLAWFIIQLLLLGLAVSWLTMKFAVNGDVQQLQKEVKHLQHLEEEVDHLRQQLEHHKAMVKAPLANFALETHGARVTAVTSKTLKQKNRPLWLKFLGPYTVIKGHNYPLIPGQCWAFSGQTGRLSIALPLEIHITKVTVGHILKGQSLTGTIDSAPKSFSVYGLKDFGPTEVRLGTFVYDADGDSFQTFEILEQHKEVTANDSGHTY</sequence>
<keyword evidence="2" id="KW-0645">Protease</keyword>
<keyword evidence="5" id="KW-0865">Zymogen</keyword>
<dbReference type="SMART" id="SM00115">
    <property type="entry name" value="CASc"/>
    <property type="match status" value="1"/>
</dbReference>
<keyword evidence="3" id="KW-0378">Hydrolase</keyword>
<feature type="compositionally biased region" description="Polar residues" evidence="7">
    <location>
        <begin position="37"/>
        <end position="47"/>
    </location>
</feature>
<dbReference type="GO" id="GO:0030218">
    <property type="term" value="P:erythrocyte differentiation"/>
    <property type="evidence" value="ECO:0007669"/>
    <property type="project" value="TreeGrafter"/>
</dbReference>
<evidence type="ECO:0000256" key="3">
    <source>
        <dbReference type="ARBA" id="ARBA00022801"/>
    </source>
</evidence>
<dbReference type="Proteomes" id="UP001497482">
    <property type="component" value="Chromosome 8"/>
</dbReference>
<dbReference type="PANTHER" id="PTHR10454:SF198">
    <property type="entry name" value="CASPASE-3"/>
    <property type="match status" value="1"/>
</dbReference>
<dbReference type="GO" id="GO:0005737">
    <property type="term" value="C:cytoplasm"/>
    <property type="evidence" value="ECO:0007669"/>
    <property type="project" value="TreeGrafter"/>
</dbReference>
<dbReference type="InterPro" id="IPR002398">
    <property type="entry name" value="Pept_C14"/>
</dbReference>
<comment type="similarity">
    <text evidence="1">Belongs to the peptidase C14A family.</text>
</comment>
<dbReference type="FunFam" id="3.40.50.1460:FF:000011">
    <property type="entry name" value="Caspase-7"/>
    <property type="match status" value="1"/>
</dbReference>
<dbReference type="InterPro" id="IPR015917">
    <property type="entry name" value="Pept_C14A"/>
</dbReference>
<dbReference type="InterPro" id="IPR016129">
    <property type="entry name" value="Caspase_his_AS"/>
</dbReference>
<dbReference type="Gene3D" id="2.60.120.260">
    <property type="entry name" value="Galactose-binding domain-like"/>
    <property type="match status" value="1"/>
</dbReference>
<dbReference type="Gene3D" id="3.40.50.1460">
    <property type="match status" value="1"/>
</dbReference>
<dbReference type="GO" id="GO:0031264">
    <property type="term" value="C:death-inducing signaling complex"/>
    <property type="evidence" value="ECO:0007669"/>
    <property type="project" value="TreeGrafter"/>
</dbReference>
<dbReference type="InterPro" id="IPR033139">
    <property type="entry name" value="Caspase_cys_AS"/>
</dbReference>
<evidence type="ECO:0000256" key="1">
    <source>
        <dbReference type="ARBA" id="ARBA00010134"/>
    </source>
</evidence>
<dbReference type="PANTHER" id="PTHR10454">
    <property type="entry name" value="CASPASE"/>
    <property type="match status" value="1"/>
</dbReference>
<dbReference type="GO" id="GO:0004197">
    <property type="term" value="F:cysteine-type endopeptidase activity"/>
    <property type="evidence" value="ECO:0007669"/>
    <property type="project" value="InterPro"/>
</dbReference>
<feature type="coiled-coil region" evidence="6">
    <location>
        <begin position="360"/>
        <end position="387"/>
    </location>
</feature>
<keyword evidence="6" id="KW-0175">Coiled coil</keyword>
<dbReference type="InterPro" id="IPR001309">
    <property type="entry name" value="Pept_C14_p20"/>
</dbReference>
<dbReference type="SUPFAM" id="SSF52129">
    <property type="entry name" value="Caspase-like"/>
    <property type="match status" value="1"/>
</dbReference>
<dbReference type="GO" id="GO:0030216">
    <property type="term" value="P:keratinocyte differentiation"/>
    <property type="evidence" value="ECO:0007669"/>
    <property type="project" value="TreeGrafter"/>
</dbReference>
<feature type="domain" description="Caspase family p20" evidence="8">
    <location>
        <begin position="67"/>
        <end position="191"/>
    </location>
</feature>
<dbReference type="Pfam" id="PF07738">
    <property type="entry name" value="Sad1_UNC"/>
    <property type="match status" value="1"/>
</dbReference>
<dbReference type="PRINTS" id="PR00376">
    <property type="entry name" value="IL1BCENZYME"/>
</dbReference>
<dbReference type="InterPro" id="IPR029030">
    <property type="entry name" value="Caspase-like_dom_sf"/>
</dbReference>
<evidence type="ECO:0000259" key="9">
    <source>
        <dbReference type="PROSITE" id="PS51469"/>
    </source>
</evidence>
<name>A0AAV2MMC4_KNICA</name>
<evidence type="ECO:0000313" key="10">
    <source>
        <dbReference type="EMBL" id="CAL1614284.1"/>
    </source>
</evidence>
<dbReference type="GO" id="GO:0006915">
    <property type="term" value="P:apoptotic process"/>
    <property type="evidence" value="ECO:0007669"/>
    <property type="project" value="TreeGrafter"/>
</dbReference>
<dbReference type="GO" id="GO:0006508">
    <property type="term" value="P:proteolysis"/>
    <property type="evidence" value="ECO:0007669"/>
    <property type="project" value="UniProtKB-KW"/>
</dbReference>
<evidence type="ECO:0000259" key="8">
    <source>
        <dbReference type="PROSITE" id="PS50208"/>
    </source>
</evidence>
<dbReference type="CDD" id="cd00032">
    <property type="entry name" value="CASc"/>
    <property type="match status" value="1"/>
</dbReference>
<dbReference type="EMBL" id="OZ035830">
    <property type="protein sequence ID" value="CAL1614284.1"/>
    <property type="molecule type" value="Genomic_DNA"/>
</dbReference>
<dbReference type="GO" id="GO:0030182">
    <property type="term" value="P:neuron differentiation"/>
    <property type="evidence" value="ECO:0007669"/>
    <property type="project" value="TreeGrafter"/>
</dbReference>
<proteinExistence type="inferred from homology"/>
<keyword evidence="11" id="KW-1185">Reference proteome</keyword>
<evidence type="ECO:0000313" key="11">
    <source>
        <dbReference type="Proteomes" id="UP001497482"/>
    </source>
</evidence>
<evidence type="ECO:0000256" key="4">
    <source>
        <dbReference type="ARBA" id="ARBA00022807"/>
    </source>
</evidence>
<dbReference type="GO" id="GO:0043525">
    <property type="term" value="P:positive regulation of neuron apoptotic process"/>
    <property type="evidence" value="ECO:0007669"/>
    <property type="project" value="TreeGrafter"/>
</dbReference>
<dbReference type="PROSITE" id="PS50208">
    <property type="entry name" value="CASPASE_P20"/>
    <property type="match status" value="1"/>
</dbReference>
<dbReference type="PROSITE" id="PS01122">
    <property type="entry name" value="CASPASE_CYS"/>
    <property type="match status" value="1"/>
</dbReference>
<reference evidence="10 11" key="1">
    <citation type="submission" date="2024-04" db="EMBL/GenBank/DDBJ databases">
        <authorList>
            <person name="Waldvogel A.-M."/>
            <person name="Schoenle A."/>
        </authorList>
    </citation>
    <scope>NUCLEOTIDE SEQUENCE [LARGE SCALE GENOMIC DNA]</scope>
</reference>
<feature type="compositionally biased region" description="Polar residues" evidence="7">
    <location>
        <begin position="18"/>
        <end position="27"/>
    </location>
</feature>
<protein>
    <submittedName>
        <fullName evidence="10">Uncharacterized protein</fullName>
    </submittedName>
</protein>